<feature type="domain" description="DUF985" evidence="1">
    <location>
        <begin position="5"/>
        <end position="141"/>
    </location>
</feature>
<protein>
    <submittedName>
        <fullName evidence="2">Cupin domain-containing protein</fullName>
    </submittedName>
</protein>
<dbReference type="EMBL" id="BAAARV010000033">
    <property type="protein sequence ID" value="GAA2353212.1"/>
    <property type="molecule type" value="Genomic_DNA"/>
</dbReference>
<comment type="caution">
    <text evidence="2">The sequence shown here is derived from an EMBL/GenBank/DDBJ whole genome shotgun (WGS) entry which is preliminary data.</text>
</comment>
<dbReference type="InterPro" id="IPR014710">
    <property type="entry name" value="RmlC-like_jellyroll"/>
</dbReference>
<dbReference type="PANTHER" id="PTHR33387">
    <property type="entry name" value="RMLC-LIKE JELLY ROLL FOLD PROTEIN"/>
    <property type="match status" value="1"/>
</dbReference>
<evidence type="ECO:0000259" key="1">
    <source>
        <dbReference type="Pfam" id="PF06172"/>
    </source>
</evidence>
<dbReference type="Gene3D" id="2.60.120.10">
    <property type="entry name" value="Jelly Rolls"/>
    <property type="match status" value="1"/>
</dbReference>
<dbReference type="PANTHER" id="PTHR33387:SF3">
    <property type="entry name" value="DUF985 DOMAIN-CONTAINING PROTEIN"/>
    <property type="match status" value="1"/>
</dbReference>
<dbReference type="RefSeq" id="WP_344614372.1">
    <property type="nucleotide sequence ID" value="NZ_BAAARV010000033.1"/>
</dbReference>
<dbReference type="InterPro" id="IPR011051">
    <property type="entry name" value="RmlC_Cupin_sf"/>
</dbReference>
<name>A0ABN3GJL7_9ACTN</name>
<gene>
    <name evidence="2" type="ORF">GCM10010170_044440</name>
</gene>
<dbReference type="SUPFAM" id="SSF51182">
    <property type="entry name" value="RmlC-like cupins"/>
    <property type="match status" value="1"/>
</dbReference>
<dbReference type="InterPro" id="IPR039935">
    <property type="entry name" value="YML079W-like"/>
</dbReference>
<sequence>MRPHLAEQLDMRPHPEGGWYRETWRSPAAFTPDGYDGPRSAATAIYFLLCPGESSAWHVVRSDELWFWHSGGPLTLRLGGSGDRPGPGPEAVLGADVAAGQRPQVLVPGGVWQSAFPAGDEPVLVSCVVAPGFDFADFRLATGTAH</sequence>
<dbReference type="CDD" id="cd06121">
    <property type="entry name" value="cupin_YML079wp"/>
    <property type="match status" value="1"/>
</dbReference>
<dbReference type="Proteomes" id="UP001501444">
    <property type="component" value="Unassembled WGS sequence"/>
</dbReference>
<dbReference type="Pfam" id="PF06172">
    <property type="entry name" value="Cupin_5"/>
    <property type="match status" value="1"/>
</dbReference>
<dbReference type="InterPro" id="IPR009327">
    <property type="entry name" value="Cupin_DUF985"/>
</dbReference>
<reference evidence="2 3" key="1">
    <citation type="journal article" date="2019" name="Int. J. Syst. Evol. Microbiol.">
        <title>The Global Catalogue of Microorganisms (GCM) 10K type strain sequencing project: providing services to taxonomists for standard genome sequencing and annotation.</title>
        <authorList>
            <consortium name="The Broad Institute Genomics Platform"/>
            <consortium name="The Broad Institute Genome Sequencing Center for Infectious Disease"/>
            <person name="Wu L."/>
            <person name="Ma J."/>
        </authorList>
    </citation>
    <scope>NUCLEOTIDE SEQUENCE [LARGE SCALE GENOMIC DNA]</scope>
    <source>
        <strain evidence="2 3">JCM 3272</strain>
    </source>
</reference>
<evidence type="ECO:0000313" key="2">
    <source>
        <dbReference type="EMBL" id="GAA2353212.1"/>
    </source>
</evidence>
<accession>A0ABN3GJL7</accession>
<organism evidence="2 3">
    <name type="scientific">Dactylosporangium salmoneum</name>
    <dbReference type="NCBI Taxonomy" id="53361"/>
    <lineage>
        <taxon>Bacteria</taxon>
        <taxon>Bacillati</taxon>
        <taxon>Actinomycetota</taxon>
        <taxon>Actinomycetes</taxon>
        <taxon>Micromonosporales</taxon>
        <taxon>Micromonosporaceae</taxon>
        <taxon>Dactylosporangium</taxon>
    </lineage>
</organism>
<proteinExistence type="predicted"/>
<evidence type="ECO:0000313" key="3">
    <source>
        <dbReference type="Proteomes" id="UP001501444"/>
    </source>
</evidence>
<keyword evidence="3" id="KW-1185">Reference proteome</keyword>